<evidence type="ECO:0000256" key="5">
    <source>
        <dbReference type="SAM" id="Phobius"/>
    </source>
</evidence>
<dbReference type="InterPro" id="IPR001129">
    <property type="entry name" value="Membr-assoc_MAPEG"/>
</dbReference>
<name>A0A501PMZ9_9PROT</name>
<evidence type="ECO:0000256" key="1">
    <source>
        <dbReference type="ARBA" id="ARBA00004370"/>
    </source>
</evidence>
<dbReference type="Pfam" id="PF01124">
    <property type="entry name" value="MAPEG"/>
    <property type="match status" value="1"/>
</dbReference>
<dbReference type="RefSeq" id="WP_139939582.1">
    <property type="nucleotide sequence ID" value="NZ_JBHSYP010000003.1"/>
</dbReference>
<dbReference type="EMBL" id="VFIY01000005">
    <property type="protein sequence ID" value="TPD61823.1"/>
    <property type="molecule type" value="Genomic_DNA"/>
</dbReference>
<keyword evidence="4 5" id="KW-0472">Membrane</keyword>
<feature type="transmembrane region" description="Helical" evidence="5">
    <location>
        <begin position="84"/>
        <end position="101"/>
    </location>
</feature>
<reference evidence="7" key="1">
    <citation type="submission" date="2019-06" db="EMBL/GenBank/DDBJ databases">
        <title>The complete genome of Emcibacter congregatus ZYLT.</title>
        <authorList>
            <person name="Zhao Z."/>
        </authorList>
    </citation>
    <scope>NUCLEOTIDE SEQUENCE [LARGE SCALE GENOMIC DNA]</scope>
    <source>
        <strain evidence="7">MCCC 1A06723</strain>
    </source>
</reference>
<dbReference type="Gene3D" id="1.20.120.550">
    <property type="entry name" value="Membrane associated eicosanoid/glutathione metabolism-like domain"/>
    <property type="match status" value="1"/>
</dbReference>
<proteinExistence type="predicted"/>
<comment type="caution">
    <text evidence="6">The sequence shown here is derived from an EMBL/GenBank/DDBJ whole genome shotgun (WGS) entry which is preliminary data.</text>
</comment>
<organism evidence="6 7">
    <name type="scientific">Emcibacter nanhaiensis</name>
    <dbReference type="NCBI Taxonomy" id="1505037"/>
    <lineage>
        <taxon>Bacteria</taxon>
        <taxon>Pseudomonadati</taxon>
        <taxon>Pseudomonadota</taxon>
        <taxon>Alphaproteobacteria</taxon>
        <taxon>Emcibacterales</taxon>
        <taxon>Emcibacteraceae</taxon>
        <taxon>Emcibacter</taxon>
    </lineage>
</organism>
<feature type="transmembrane region" description="Helical" evidence="5">
    <location>
        <begin position="113"/>
        <end position="132"/>
    </location>
</feature>
<keyword evidence="2 5" id="KW-0812">Transmembrane</keyword>
<evidence type="ECO:0000256" key="2">
    <source>
        <dbReference type="ARBA" id="ARBA00022692"/>
    </source>
</evidence>
<evidence type="ECO:0008006" key="8">
    <source>
        <dbReference type="Google" id="ProtNLM"/>
    </source>
</evidence>
<accession>A0A501PMZ9</accession>
<gene>
    <name evidence="6" type="ORF">FIV46_06335</name>
</gene>
<protein>
    <recommendedName>
        <fullName evidence="8">MAPEG family protein</fullName>
    </recommendedName>
</protein>
<dbReference type="SUPFAM" id="SSF161084">
    <property type="entry name" value="MAPEG domain-like"/>
    <property type="match status" value="1"/>
</dbReference>
<evidence type="ECO:0000313" key="6">
    <source>
        <dbReference type="EMBL" id="TPD61823.1"/>
    </source>
</evidence>
<dbReference type="InterPro" id="IPR023352">
    <property type="entry name" value="MAPEG-like_dom_sf"/>
</dbReference>
<evidence type="ECO:0000313" key="7">
    <source>
        <dbReference type="Proteomes" id="UP000319148"/>
    </source>
</evidence>
<dbReference type="Proteomes" id="UP000319148">
    <property type="component" value="Unassembled WGS sequence"/>
</dbReference>
<keyword evidence="7" id="KW-1185">Reference proteome</keyword>
<dbReference type="AlphaFoldDB" id="A0A501PMZ9"/>
<dbReference type="OrthoDB" id="5516290at2"/>
<keyword evidence="3 5" id="KW-1133">Transmembrane helix</keyword>
<sequence length="135" mass="15681">MSVLYPMALMAIFTILYSPFLVIGRFRSVRLGDVAPHYYKTLDGDTPPDYVKKPTRHWSNLYEVPVLFYAVCLAILVRGQEDNLFIYMAWAFLCLRLLQALIHTTYNNVYHRLITFASGMAVVLAMWIRLLLMNL</sequence>
<comment type="subcellular location">
    <subcellularLocation>
        <location evidence="1">Membrane</location>
    </subcellularLocation>
</comment>
<feature type="transmembrane region" description="Helical" evidence="5">
    <location>
        <begin position="6"/>
        <end position="23"/>
    </location>
</feature>
<evidence type="ECO:0000256" key="3">
    <source>
        <dbReference type="ARBA" id="ARBA00022989"/>
    </source>
</evidence>
<feature type="transmembrane region" description="Helical" evidence="5">
    <location>
        <begin position="61"/>
        <end position="78"/>
    </location>
</feature>
<dbReference type="GO" id="GO:0016020">
    <property type="term" value="C:membrane"/>
    <property type="evidence" value="ECO:0007669"/>
    <property type="project" value="UniProtKB-SubCell"/>
</dbReference>
<evidence type="ECO:0000256" key="4">
    <source>
        <dbReference type="ARBA" id="ARBA00023136"/>
    </source>
</evidence>